<dbReference type="PROSITE" id="PS50943">
    <property type="entry name" value="HTH_CROC1"/>
    <property type="match status" value="1"/>
</dbReference>
<dbReference type="InterPro" id="IPR010982">
    <property type="entry name" value="Lambda_DNA-bd_dom_sf"/>
</dbReference>
<dbReference type="PANTHER" id="PTHR37301:SF1">
    <property type="entry name" value="DNA-BINDING PROTEIN"/>
    <property type="match status" value="1"/>
</dbReference>
<reference evidence="2" key="1">
    <citation type="journal article" date="2014" name="Int. J. Syst. Evol. Microbiol.">
        <title>Complete genome sequence of Corynebacterium casei LMG S-19264T (=DSM 44701T), isolated from a smear-ripened cheese.</title>
        <authorList>
            <consortium name="US DOE Joint Genome Institute (JGI-PGF)"/>
            <person name="Walter F."/>
            <person name="Albersmeier A."/>
            <person name="Kalinowski J."/>
            <person name="Ruckert C."/>
        </authorList>
    </citation>
    <scope>NUCLEOTIDE SEQUENCE</scope>
    <source>
        <strain evidence="2">CGMCC 1.15760</strain>
    </source>
</reference>
<dbReference type="Proteomes" id="UP000616608">
    <property type="component" value="Unassembled WGS sequence"/>
</dbReference>
<name>A0A917G2G2_9BACI</name>
<gene>
    <name evidence="2" type="ORF">GCM10007425_12550</name>
</gene>
<reference evidence="2" key="2">
    <citation type="submission" date="2020-09" db="EMBL/GenBank/DDBJ databases">
        <authorList>
            <person name="Sun Q."/>
            <person name="Zhou Y."/>
        </authorList>
    </citation>
    <scope>NUCLEOTIDE SEQUENCE</scope>
    <source>
        <strain evidence="2">CGMCC 1.15760</strain>
    </source>
</reference>
<evidence type="ECO:0000313" key="3">
    <source>
        <dbReference type="Proteomes" id="UP000616608"/>
    </source>
</evidence>
<dbReference type="Gene3D" id="1.10.260.40">
    <property type="entry name" value="lambda repressor-like DNA-binding domains"/>
    <property type="match status" value="1"/>
</dbReference>
<dbReference type="InterPro" id="IPR001387">
    <property type="entry name" value="Cro/C1-type_HTH"/>
</dbReference>
<accession>A0A917G2G2</accession>
<feature type="domain" description="HTH cro/C1-type" evidence="1">
    <location>
        <begin position="5"/>
        <end position="60"/>
    </location>
</feature>
<dbReference type="GO" id="GO:0003677">
    <property type="term" value="F:DNA binding"/>
    <property type="evidence" value="ECO:0007669"/>
    <property type="project" value="InterPro"/>
</dbReference>
<dbReference type="AlphaFoldDB" id="A0A917G2G2"/>
<dbReference type="SUPFAM" id="SSF47413">
    <property type="entry name" value="lambda repressor-like DNA-binding domains"/>
    <property type="match status" value="1"/>
</dbReference>
<protein>
    <recommendedName>
        <fullName evidence="1">HTH cro/C1-type domain-containing protein</fullName>
    </recommendedName>
</protein>
<proteinExistence type="predicted"/>
<organism evidence="2 3">
    <name type="scientific">Lysinibacillus alkalisoli</name>
    <dbReference type="NCBI Taxonomy" id="1911548"/>
    <lineage>
        <taxon>Bacteria</taxon>
        <taxon>Bacillati</taxon>
        <taxon>Bacillota</taxon>
        <taxon>Bacilli</taxon>
        <taxon>Bacillales</taxon>
        <taxon>Bacillaceae</taxon>
        <taxon>Lysinibacillus</taxon>
    </lineage>
</organism>
<dbReference type="RefSeq" id="WP_188614168.1">
    <property type="nucleotide sequence ID" value="NZ_BMJT01000003.1"/>
</dbReference>
<keyword evidence="3" id="KW-1185">Reference proteome</keyword>
<dbReference type="Pfam" id="PF13443">
    <property type="entry name" value="HTH_26"/>
    <property type="match status" value="1"/>
</dbReference>
<dbReference type="EMBL" id="BMJT01000003">
    <property type="protein sequence ID" value="GGG19584.1"/>
    <property type="molecule type" value="Genomic_DNA"/>
</dbReference>
<evidence type="ECO:0000313" key="2">
    <source>
        <dbReference type="EMBL" id="GGG19584.1"/>
    </source>
</evidence>
<dbReference type="PANTHER" id="PTHR37301">
    <property type="entry name" value="DNA-BINDING PROTEIN-RELATED"/>
    <property type="match status" value="1"/>
</dbReference>
<sequence>MRSILHIQMAKRRVSITQVSKDTGISRTTLTALYHDKAVGIQFKTLNVLCNYLNCKPNDLFVPETPTALANRLAEQDFLKRQMTLDDVLKGYEL</sequence>
<comment type="caution">
    <text evidence="2">The sequence shown here is derived from an EMBL/GenBank/DDBJ whole genome shotgun (WGS) entry which is preliminary data.</text>
</comment>
<evidence type="ECO:0000259" key="1">
    <source>
        <dbReference type="PROSITE" id="PS50943"/>
    </source>
</evidence>